<evidence type="ECO:0000256" key="2">
    <source>
        <dbReference type="ARBA" id="ARBA00022737"/>
    </source>
</evidence>
<feature type="region of interest" description="Disordered" evidence="6">
    <location>
        <begin position="70"/>
        <end position="127"/>
    </location>
</feature>
<accession>A0ABR1GXH3</accession>
<evidence type="ECO:0000256" key="3">
    <source>
        <dbReference type="ARBA" id="ARBA00044493"/>
    </source>
</evidence>
<dbReference type="Pfam" id="PF12854">
    <property type="entry name" value="PPR_1"/>
    <property type="match status" value="1"/>
</dbReference>
<evidence type="ECO:0000256" key="1">
    <source>
        <dbReference type="ARBA" id="ARBA00006192"/>
    </source>
</evidence>
<evidence type="ECO:0000256" key="5">
    <source>
        <dbReference type="PROSITE-ProRule" id="PRU00708"/>
    </source>
</evidence>
<comment type="similarity">
    <text evidence="1">Belongs to the CCM1 family.</text>
</comment>
<dbReference type="Pfam" id="PF13812">
    <property type="entry name" value="PPR_3"/>
    <property type="match status" value="1"/>
</dbReference>
<evidence type="ECO:0000313" key="8">
    <source>
        <dbReference type="Proteomes" id="UP001498476"/>
    </source>
</evidence>
<dbReference type="Proteomes" id="UP001498476">
    <property type="component" value="Unassembled WGS sequence"/>
</dbReference>
<feature type="repeat" description="PPR" evidence="5">
    <location>
        <begin position="691"/>
        <end position="725"/>
    </location>
</feature>
<evidence type="ECO:0000256" key="4">
    <source>
        <dbReference type="ARBA" id="ARBA00044511"/>
    </source>
</evidence>
<dbReference type="InterPro" id="IPR011990">
    <property type="entry name" value="TPR-like_helical_dom_sf"/>
</dbReference>
<comment type="caution">
    <text evidence="7">The sequence shown here is derived from an EMBL/GenBank/DDBJ whole genome shotgun (WGS) entry which is preliminary data.</text>
</comment>
<dbReference type="PANTHER" id="PTHR47447:SF24">
    <property type="entry name" value="PENTATRICOPEPTIDE REPEAT-CONTAINING PROTEIN"/>
    <property type="match status" value="1"/>
</dbReference>
<proteinExistence type="inferred from homology"/>
<evidence type="ECO:0008006" key="9">
    <source>
        <dbReference type="Google" id="ProtNLM"/>
    </source>
</evidence>
<dbReference type="InterPro" id="IPR002885">
    <property type="entry name" value="PPR_rpt"/>
</dbReference>
<evidence type="ECO:0000313" key="7">
    <source>
        <dbReference type="EMBL" id="KAK7413511.1"/>
    </source>
</evidence>
<dbReference type="PROSITE" id="PS51375">
    <property type="entry name" value="PPR"/>
    <property type="match status" value="3"/>
</dbReference>
<organism evidence="7 8">
    <name type="scientific">Neonectria punicea</name>
    <dbReference type="NCBI Taxonomy" id="979145"/>
    <lineage>
        <taxon>Eukaryota</taxon>
        <taxon>Fungi</taxon>
        <taxon>Dikarya</taxon>
        <taxon>Ascomycota</taxon>
        <taxon>Pezizomycotina</taxon>
        <taxon>Sordariomycetes</taxon>
        <taxon>Hypocreomycetidae</taxon>
        <taxon>Hypocreales</taxon>
        <taxon>Nectriaceae</taxon>
        <taxon>Neonectria</taxon>
    </lineage>
</organism>
<reference evidence="7 8" key="1">
    <citation type="journal article" date="2025" name="Microbiol. Resour. Announc.">
        <title>Draft genome sequences for Neonectria magnoliae and Neonectria punicea, canker pathogens of Liriodendron tulipifera and Acer saccharum in West Virginia.</title>
        <authorList>
            <person name="Petronek H.M."/>
            <person name="Kasson M.T."/>
            <person name="Metheny A.M."/>
            <person name="Stauder C.M."/>
            <person name="Lovett B."/>
            <person name="Lynch S.C."/>
            <person name="Garnas J.R."/>
            <person name="Kasson L.R."/>
            <person name="Stajich J.E."/>
        </authorList>
    </citation>
    <scope>NUCLEOTIDE SEQUENCE [LARGE SCALE GENOMIC DNA]</scope>
    <source>
        <strain evidence="7 8">NRRL 64653</strain>
    </source>
</reference>
<feature type="repeat" description="PPR" evidence="5">
    <location>
        <begin position="409"/>
        <end position="443"/>
    </location>
</feature>
<sequence>MRRESVIALSLTQQTASRALRQNYTRFGTYTTRHYHATSPLHSHSQISDEKPPNFTQLNIKDASAQLLKPSPAHLDPKSGVSEYYNAKDAPKPRPHSGKKTGKIASKYPSGARHMRPNMSELSPEERAKRNAVLSSEKFKYNQWGYIRHQYPPEEVLPARRRFNYWKRKLDNIMEPKNPSSWPWRDDGKWLFELEDAYSMRKAWEELDVESRKQQWPNVMLSTLHNCPDKAVQVIEATLDPLPPGFAISDALFYHVLKIPELALKSPQDQGSKADEIVELVTKLISDLPPKYVPLRQHTLGVLASKLPVHQAVEVYLVIRQAGINLHQNTLLHYASAMAKSHSHKGMAYDILWNMAKDKVNLNDPTVASVITTLLVSRHMGDGWSNSENSTFSPQHAMEFFLEMGYSPNLVSFTALVDSLCKQGDIAEAIRLPLLLAENGAELDLRCYTTVFRGAKNSLKAYNVRQALEVAKAAKAPYVDVLNNTLHSIFYFAETECRDKKYQAPWVLPLFAPMLAIYAKKFNLQPLQWLVPDTLPLILEQGNPDGPEKFRSGPLREWDFKHTILPVVKEFFESGEGAQQIPNSTTLAIMLRAYIKSLNNPYDIMAFYAFFKSRLEEPDTGHNWAAELIKEQGSIVHDTLILAMLERASLLRPALQVFGDMLRDTMKPRSKEDAKEELATTEALALHPAPSLFTFSILIHGLMVRGEKMLAEQVLQVMREHNLEPSLVTWNMLAKGYASMQNLSQTVGALQDLEAAGFKPDVYTFRAFARLKDQTRALQTMERIIDTNKKRLEKNQSV</sequence>
<evidence type="ECO:0000256" key="6">
    <source>
        <dbReference type="SAM" id="MobiDB-lite"/>
    </source>
</evidence>
<dbReference type="EMBL" id="JAZAVJ010000127">
    <property type="protein sequence ID" value="KAK7413511.1"/>
    <property type="molecule type" value="Genomic_DNA"/>
</dbReference>
<dbReference type="PANTHER" id="PTHR47447">
    <property type="entry name" value="OS03G0856100 PROTEIN"/>
    <property type="match status" value="1"/>
</dbReference>
<feature type="repeat" description="PPR" evidence="5">
    <location>
        <begin position="726"/>
        <end position="760"/>
    </location>
</feature>
<comment type="subunit">
    <text evidence="4">Binds to mitochondrial small subunit 15S rRNA.</text>
</comment>
<comment type="function">
    <text evidence="3">Regulates mitochondrial small subunit maturation by controlling 15S rRNA 5'-end processing. Localizes to the 5' precursor of the 15S rRNA in a position that is subsequently occupied by mS47 in the mature yeast mtSSU. Uses structure and sequence-specific RNA recognition, binding to a single-stranded region of the precursor and specifically recognizing bases -6 to -1. The exchange of Ccm1 for mS47 is coupled to the irreversible removal of precursor rRNA that is accompanied by conformational changes of the mitoribosomal proteins uS5m and mS26. These conformational changes signal completion of 5'-end rRNA processing through protection of the mature 5'-end of the 15S rRNA and stabilization of mS47. The removal of the 5' precursor together with the dissociation of Ccm1 may be catalyzed by the 5'-3' exoribonuclease Pet127. Involved in the specific removal of group I introns in mitochondrial encoded transcripts.</text>
</comment>
<gene>
    <name evidence="7" type="ORF">QQX98_007588</name>
</gene>
<keyword evidence="2" id="KW-0677">Repeat</keyword>
<keyword evidence="8" id="KW-1185">Reference proteome</keyword>
<name>A0ABR1GXH3_9HYPO</name>
<feature type="compositionally biased region" description="Basic residues" evidence="6">
    <location>
        <begin position="93"/>
        <end position="102"/>
    </location>
</feature>
<protein>
    <recommendedName>
        <fullName evidence="9">Pentatricopeptide repeat protein</fullName>
    </recommendedName>
</protein>
<dbReference type="Gene3D" id="1.25.40.10">
    <property type="entry name" value="Tetratricopeptide repeat domain"/>
    <property type="match status" value="2"/>
</dbReference>